<keyword evidence="1" id="KW-0812">Transmembrane</keyword>
<feature type="transmembrane region" description="Helical" evidence="1">
    <location>
        <begin position="12"/>
        <end position="29"/>
    </location>
</feature>
<keyword evidence="1" id="KW-0472">Membrane</keyword>
<reference evidence="2" key="1">
    <citation type="submission" date="2021-06" db="EMBL/GenBank/DDBJ databases">
        <authorList>
            <person name="Criscuolo A."/>
        </authorList>
    </citation>
    <scope>NUCLEOTIDE SEQUENCE</scope>
    <source>
        <strain evidence="2">CIP111600</strain>
    </source>
</reference>
<sequence>MFPKGQRHKLAVALYLLIWFVGCFWLFGLVYSGTLQSWGGIKLEAVKEFALYAMAGAIGGTLYALRLLHEYYDAPMTERWLMWYLLRPIKCGGAAIITIILFQSGVLLLQTNDSIGAKIGIAFLVGFGYGKVLDKLRSLTETLFNGNGKHDGVDTPKDKDDLAR</sequence>
<keyword evidence="3" id="KW-1185">Reference proteome</keyword>
<dbReference type="Proteomes" id="UP000693672">
    <property type="component" value="Unassembled WGS sequence"/>
</dbReference>
<dbReference type="AlphaFoldDB" id="A0A916K483"/>
<feature type="transmembrane region" description="Helical" evidence="1">
    <location>
        <begin position="89"/>
        <end position="109"/>
    </location>
</feature>
<dbReference type="PROSITE" id="PS51257">
    <property type="entry name" value="PROKAR_LIPOPROTEIN"/>
    <property type="match status" value="1"/>
</dbReference>
<comment type="caution">
    <text evidence="2">The sequence shown here is derived from an EMBL/GenBank/DDBJ whole genome shotgun (WGS) entry which is preliminary data.</text>
</comment>
<feature type="transmembrane region" description="Helical" evidence="1">
    <location>
        <begin position="115"/>
        <end position="133"/>
    </location>
</feature>
<evidence type="ECO:0000313" key="2">
    <source>
        <dbReference type="EMBL" id="CAG7642896.1"/>
    </source>
</evidence>
<name>A0A916K483_9BACL</name>
<organism evidence="2 3">
    <name type="scientific">Paenibacillus solanacearum</name>
    <dbReference type="NCBI Taxonomy" id="2048548"/>
    <lineage>
        <taxon>Bacteria</taxon>
        <taxon>Bacillati</taxon>
        <taxon>Bacillota</taxon>
        <taxon>Bacilli</taxon>
        <taxon>Bacillales</taxon>
        <taxon>Paenibacillaceae</taxon>
        <taxon>Paenibacillus</taxon>
    </lineage>
</organism>
<feature type="transmembrane region" description="Helical" evidence="1">
    <location>
        <begin position="49"/>
        <end position="68"/>
    </location>
</feature>
<accession>A0A916K483</accession>
<proteinExistence type="predicted"/>
<evidence type="ECO:0000313" key="3">
    <source>
        <dbReference type="Proteomes" id="UP000693672"/>
    </source>
</evidence>
<keyword evidence="1" id="KW-1133">Transmembrane helix</keyword>
<gene>
    <name evidence="2" type="ORF">PAESOLCIP111_04398</name>
</gene>
<protein>
    <submittedName>
        <fullName evidence="2">Uncharacterized protein</fullName>
    </submittedName>
</protein>
<dbReference type="RefSeq" id="WP_218094116.1">
    <property type="nucleotide sequence ID" value="NZ_CAJVAS010000023.1"/>
</dbReference>
<evidence type="ECO:0000256" key="1">
    <source>
        <dbReference type="SAM" id="Phobius"/>
    </source>
</evidence>
<dbReference type="EMBL" id="CAJVAS010000023">
    <property type="protein sequence ID" value="CAG7642896.1"/>
    <property type="molecule type" value="Genomic_DNA"/>
</dbReference>